<dbReference type="AlphaFoldDB" id="A0AAV7T1E3"/>
<comment type="caution">
    <text evidence="1">The sequence shown here is derived from an EMBL/GenBank/DDBJ whole genome shotgun (WGS) entry which is preliminary data.</text>
</comment>
<keyword evidence="2" id="KW-1185">Reference proteome</keyword>
<protein>
    <submittedName>
        <fullName evidence="1">Uncharacterized protein</fullName>
    </submittedName>
</protein>
<proteinExistence type="predicted"/>
<accession>A0AAV7T1E3</accession>
<dbReference type="Proteomes" id="UP001066276">
    <property type="component" value="Chromosome 4_1"/>
</dbReference>
<evidence type="ECO:0000313" key="2">
    <source>
        <dbReference type="Proteomes" id="UP001066276"/>
    </source>
</evidence>
<organism evidence="1 2">
    <name type="scientific">Pleurodeles waltl</name>
    <name type="common">Iberian ribbed newt</name>
    <dbReference type="NCBI Taxonomy" id="8319"/>
    <lineage>
        <taxon>Eukaryota</taxon>
        <taxon>Metazoa</taxon>
        <taxon>Chordata</taxon>
        <taxon>Craniata</taxon>
        <taxon>Vertebrata</taxon>
        <taxon>Euteleostomi</taxon>
        <taxon>Amphibia</taxon>
        <taxon>Batrachia</taxon>
        <taxon>Caudata</taxon>
        <taxon>Salamandroidea</taxon>
        <taxon>Salamandridae</taxon>
        <taxon>Pleurodelinae</taxon>
        <taxon>Pleurodeles</taxon>
    </lineage>
</organism>
<name>A0AAV7T1E3_PLEWA</name>
<evidence type="ECO:0000313" key="1">
    <source>
        <dbReference type="EMBL" id="KAJ1170365.1"/>
    </source>
</evidence>
<dbReference type="EMBL" id="JANPWB010000007">
    <property type="protein sequence ID" value="KAJ1170365.1"/>
    <property type="molecule type" value="Genomic_DNA"/>
</dbReference>
<gene>
    <name evidence="1" type="ORF">NDU88_002242</name>
</gene>
<sequence>MVLRAASKPSLRGIIKRYVQRLEALPYQHITGLESKIADLERLVLRSDMGELGRQLTLLRTELRQVSLAKARQCWQASTQKVYELVSDFSDDMMICLPGVADAQVAPSTEGARPSPPLICNLTPCLR</sequence>
<reference evidence="1" key="1">
    <citation type="journal article" date="2022" name="bioRxiv">
        <title>Sequencing and chromosome-scale assembly of the giantPleurodeles waltlgenome.</title>
        <authorList>
            <person name="Brown T."/>
            <person name="Elewa A."/>
            <person name="Iarovenko S."/>
            <person name="Subramanian E."/>
            <person name="Araus A.J."/>
            <person name="Petzold A."/>
            <person name="Susuki M."/>
            <person name="Suzuki K.-i.T."/>
            <person name="Hayashi T."/>
            <person name="Toyoda A."/>
            <person name="Oliveira C."/>
            <person name="Osipova E."/>
            <person name="Leigh N.D."/>
            <person name="Simon A."/>
            <person name="Yun M.H."/>
        </authorList>
    </citation>
    <scope>NUCLEOTIDE SEQUENCE</scope>
    <source>
        <strain evidence="1">20211129_DDA</strain>
        <tissue evidence="1">Liver</tissue>
    </source>
</reference>